<dbReference type="OrthoDB" id="10261878at2759"/>
<accession>J8Q8I2</accession>
<keyword evidence="10" id="KW-1185">Reference proteome</keyword>
<dbReference type="FunFam" id="3.90.230.10:FF:000002">
    <property type="entry name" value="Xaa-Pro aminopeptidase 3"/>
    <property type="match status" value="1"/>
</dbReference>
<feature type="transmembrane region" description="Helical" evidence="7">
    <location>
        <begin position="6"/>
        <end position="24"/>
    </location>
</feature>
<dbReference type="GO" id="GO:0070006">
    <property type="term" value="F:metalloaminopeptidase activity"/>
    <property type="evidence" value="ECO:0007669"/>
    <property type="project" value="InterPro"/>
</dbReference>
<keyword evidence="4" id="KW-0378">Hydrolase</keyword>
<reference evidence="9 10" key="1">
    <citation type="journal article" date="2013" name="BMC Genomics">
        <title>High quality de novo sequencing and assembly of the Saccharomyces arboricolus genome.</title>
        <authorList>
            <person name="Liti G."/>
            <person name="Nguyen Ba A.N."/>
            <person name="Blythe M."/>
            <person name="Mueller C.A."/>
            <person name="Bergstroem A."/>
            <person name="Cubillos F.A."/>
            <person name="Dafhnis-Calas F."/>
            <person name="Khoshraftar S."/>
            <person name="Malla S."/>
            <person name="Mehta N."/>
            <person name="Siow C.C."/>
            <person name="Warringer J."/>
            <person name="Moses A.M."/>
            <person name="Louis E.J."/>
            <person name="Nieduszynski C.A."/>
        </authorList>
    </citation>
    <scope>NUCLEOTIDE SEQUENCE [LARGE SCALE GENOMIC DNA]</scope>
    <source>
        <strain evidence="10">H-6 / AS 2.3317 / CBS 10644</strain>
    </source>
</reference>
<dbReference type="Proteomes" id="UP000006968">
    <property type="component" value="Chromosome VI"/>
</dbReference>
<evidence type="ECO:0000256" key="3">
    <source>
        <dbReference type="ARBA" id="ARBA00022723"/>
    </source>
</evidence>
<keyword evidence="7" id="KW-1133">Transmembrane helix</keyword>
<comment type="cofactor">
    <cofactor evidence="1">
        <name>Mn(2+)</name>
        <dbReference type="ChEBI" id="CHEBI:29035"/>
    </cofactor>
</comment>
<organism evidence="9 10">
    <name type="scientific">Saccharomyces arboricola (strain H-6 / AS 2.3317 / CBS 10644)</name>
    <name type="common">Yeast</name>
    <dbReference type="NCBI Taxonomy" id="1160507"/>
    <lineage>
        <taxon>Eukaryota</taxon>
        <taxon>Fungi</taxon>
        <taxon>Dikarya</taxon>
        <taxon>Ascomycota</taxon>
        <taxon>Saccharomycotina</taxon>
        <taxon>Saccharomycetes</taxon>
        <taxon>Saccharomycetales</taxon>
        <taxon>Saccharomycetaceae</taxon>
        <taxon>Saccharomyces</taxon>
    </lineage>
</organism>
<comment type="caution">
    <text evidence="9">The sequence shown here is derived from an EMBL/GenBank/DDBJ whole genome shotgun (WGS) entry which is preliminary data.</text>
</comment>
<evidence type="ECO:0000256" key="4">
    <source>
        <dbReference type="ARBA" id="ARBA00022801"/>
    </source>
</evidence>
<dbReference type="SMART" id="SM01011">
    <property type="entry name" value="AMP_N"/>
    <property type="match status" value="1"/>
</dbReference>
<dbReference type="InterPro" id="IPR036005">
    <property type="entry name" value="Creatinase/aminopeptidase-like"/>
</dbReference>
<protein>
    <submittedName>
        <fullName evidence="9">YFR006W</fullName>
    </submittedName>
</protein>
<sequence>MCLEPISFVVLGSLVFYFSFVKYFRRRQIIKTSAVSQTEHKDKCFYGKQEEKMSDLANVNDVPMKIRNHRYPAKEHNLRVKDLLLKGNSKLSKGSTAFFIAGEELEGNKYCDTTREFRQNRYFYYLSGVDIPASALLFNCSTDKLTLFLPKIDEEDVMWSGMPLSLNEAMRNFDIDEALYISDLESKFKELQDFTIYTTDLDNVHDESIKKLLTSSDSDFFHAMDEARVVKDWFEIETIRKACQISDKSHLAVMYALPIEMNELQMQAEFEYHATRQGGRSLGYDPICCSGPACGTLHYVKNSEDIEGKHSILIDAGAEWRQYTSDITRCFPTSGKFTKEHREIYETVLDMQNQAMEQIKPGANWDELHALTHKVLIKHFLSLGIFKKEFSEDEIFKRKASCAFYPHGLGHMLGLDVHDVGGNPNYDDPDPMFRYLRIRRTLKENMVVTNEPGCYFNRFLIKEFLEKYPERLELVDMDVLKKYMYVGGVRIEDDILVTNDGYENLTGITSDPAEIEKIVQRGLHKARSDFHVIV</sequence>
<evidence type="ECO:0000313" key="10">
    <source>
        <dbReference type="Proteomes" id="UP000006968"/>
    </source>
</evidence>
<dbReference type="Pfam" id="PF05195">
    <property type="entry name" value="AMP_N"/>
    <property type="match status" value="1"/>
</dbReference>
<name>J8Q8I2_SACAR</name>
<dbReference type="EMBL" id="ALIE01000069">
    <property type="protein sequence ID" value="EJS43904.1"/>
    <property type="molecule type" value="Genomic_DNA"/>
</dbReference>
<dbReference type="PROSITE" id="PS00491">
    <property type="entry name" value="PROLINE_PEPTIDASE"/>
    <property type="match status" value="1"/>
</dbReference>
<keyword evidence="7" id="KW-0812">Transmembrane</keyword>
<dbReference type="Gene3D" id="3.40.350.10">
    <property type="entry name" value="Creatinase/prolidase N-terminal domain"/>
    <property type="match status" value="1"/>
</dbReference>
<proteinExistence type="inferred from homology"/>
<dbReference type="InterPro" id="IPR001131">
    <property type="entry name" value="Peptidase_M24B_aminopep-P_CS"/>
</dbReference>
<evidence type="ECO:0000256" key="5">
    <source>
        <dbReference type="ARBA" id="ARBA00023211"/>
    </source>
</evidence>
<gene>
    <name evidence="9" type="ORF">SU7_1000</name>
</gene>
<dbReference type="PANTHER" id="PTHR43226:SF1">
    <property type="entry name" value="XAA-PRO DIPEPTIDASE"/>
    <property type="match status" value="1"/>
</dbReference>
<keyword evidence="5" id="KW-0464">Manganese</keyword>
<dbReference type="HOGENOM" id="CLU_017266_1_2_1"/>
<dbReference type="SUPFAM" id="SSF55920">
    <property type="entry name" value="Creatinase/aminopeptidase"/>
    <property type="match status" value="1"/>
</dbReference>
<keyword evidence="3 6" id="KW-0479">Metal-binding</keyword>
<evidence type="ECO:0000256" key="6">
    <source>
        <dbReference type="RuleBase" id="RU000590"/>
    </source>
</evidence>
<evidence type="ECO:0000256" key="1">
    <source>
        <dbReference type="ARBA" id="ARBA00001936"/>
    </source>
</evidence>
<evidence type="ECO:0000256" key="7">
    <source>
        <dbReference type="SAM" id="Phobius"/>
    </source>
</evidence>
<dbReference type="InterPro" id="IPR007865">
    <property type="entry name" value="Aminopep_P_N"/>
</dbReference>
<dbReference type="SUPFAM" id="SSF53092">
    <property type="entry name" value="Creatinase/prolidase N-terminal domain"/>
    <property type="match status" value="1"/>
</dbReference>
<dbReference type="GO" id="GO:0030145">
    <property type="term" value="F:manganese ion binding"/>
    <property type="evidence" value="ECO:0007669"/>
    <property type="project" value="InterPro"/>
</dbReference>
<keyword evidence="7" id="KW-0472">Membrane</keyword>
<evidence type="ECO:0000256" key="2">
    <source>
        <dbReference type="ARBA" id="ARBA00008766"/>
    </source>
</evidence>
<dbReference type="InterPro" id="IPR052433">
    <property type="entry name" value="X-Pro_dipept-like"/>
</dbReference>
<evidence type="ECO:0000259" key="8">
    <source>
        <dbReference type="SMART" id="SM01011"/>
    </source>
</evidence>
<dbReference type="InterPro" id="IPR000994">
    <property type="entry name" value="Pept_M24"/>
</dbReference>
<feature type="domain" description="Aminopeptidase P N-terminal" evidence="8">
    <location>
        <begin position="71"/>
        <end position="206"/>
    </location>
</feature>
<dbReference type="GO" id="GO:0006508">
    <property type="term" value="P:proteolysis"/>
    <property type="evidence" value="ECO:0007669"/>
    <property type="project" value="TreeGrafter"/>
</dbReference>
<dbReference type="PANTHER" id="PTHR43226">
    <property type="entry name" value="XAA-PRO AMINOPEPTIDASE 3"/>
    <property type="match status" value="1"/>
</dbReference>
<dbReference type="InterPro" id="IPR029149">
    <property type="entry name" value="Creatin/AminoP/Spt16_N"/>
</dbReference>
<dbReference type="CDD" id="cd01087">
    <property type="entry name" value="Prolidase"/>
    <property type="match status" value="1"/>
</dbReference>
<dbReference type="Pfam" id="PF00557">
    <property type="entry name" value="Peptidase_M24"/>
    <property type="match status" value="1"/>
</dbReference>
<comment type="similarity">
    <text evidence="2 6">Belongs to the peptidase M24B family.</text>
</comment>
<dbReference type="AlphaFoldDB" id="J8Q8I2"/>
<dbReference type="Gene3D" id="3.90.230.10">
    <property type="entry name" value="Creatinase/methionine aminopeptidase superfamily"/>
    <property type="match status" value="1"/>
</dbReference>
<evidence type="ECO:0000313" key="9">
    <source>
        <dbReference type="EMBL" id="EJS43904.1"/>
    </source>
</evidence>